<proteinExistence type="predicted"/>
<feature type="region of interest" description="Disordered" evidence="1">
    <location>
        <begin position="1"/>
        <end position="22"/>
    </location>
</feature>
<evidence type="ECO:0000313" key="2">
    <source>
        <dbReference type="EMBL" id="MBB4108017.1"/>
    </source>
</evidence>
<evidence type="ECO:0000256" key="1">
    <source>
        <dbReference type="SAM" id="MobiDB-lite"/>
    </source>
</evidence>
<protein>
    <submittedName>
        <fullName evidence="2">Uncharacterized protein</fullName>
    </submittedName>
</protein>
<evidence type="ECO:0000313" key="3">
    <source>
        <dbReference type="Proteomes" id="UP000532273"/>
    </source>
</evidence>
<organism evidence="2 3">
    <name type="scientific">Pedobacter zeae</name>
    <dbReference type="NCBI Taxonomy" id="1737356"/>
    <lineage>
        <taxon>Bacteria</taxon>
        <taxon>Pseudomonadati</taxon>
        <taxon>Bacteroidota</taxon>
        <taxon>Sphingobacteriia</taxon>
        <taxon>Sphingobacteriales</taxon>
        <taxon>Sphingobacteriaceae</taxon>
        <taxon>Pedobacter</taxon>
    </lineage>
</organism>
<dbReference type="AlphaFoldDB" id="A0A7W6KCF9"/>
<name>A0A7W6KCF9_9SPHI</name>
<dbReference type="Proteomes" id="UP000532273">
    <property type="component" value="Unassembled WGS sequence"/>
</dbReference>
<comment type="caution">
    <text evidence="2">The sequence shown here is derived from an EMBL/GenBank/DDBJ whole genome shotgun (WGS) entry which is preliminary data.</text>
</comment>
<dbReference type="EMBL" id="JACIEF010000002">
    <property type="protein sequence ID" value="MBB4108017.1"/>
    <property type="molecule type" value="Genomic_DNA"/>
</dbReference>
<feature type="compositionally biased region" description="Polar residues" evidence="1">
    <location>
        <begin position="1"/>
        <end position="13"/>
    </location>
</feature>
<reference evidence="2 3" key="1">
    <citation type="submission" date="2020-08" db="EMBL/GenBank/DDBJ databases">
        <title>Genomic Encyclopedia of Type Strains, Phase IV (KMG-IV): sequencing the most valuable type-strain genomes for metagenomic binning, comparative biology and taxonomic classification.</title>
        <authorList>
            <person name="Goeker M."/>
        </authorList>
    </citation>
    <scope>NUCLEOTIDE SEQUENCE [LARGE SCALE GENOMIC DNA]</scope>
    <source>
        <strain evidence="2 3">DSM 100774</strain>
    </source>
</reference>
<dbReference type="RefSeq" id="WP_183762944.1">
    <property type="nucleotide sequence ID" value="NZ_BMHZ01000001.1"/>
</dbReference>
<sequence>MESNLYRFNTSNEAENHVVPGEAKSGEIDLSLSEAGGHYASLQSR</sequence>
<gene>
    <name evidence="2" type="ORF">GGQ60_001998</name>
</gene>
<accession>A0A7W6KCF9</accession>